<comment type="caution">
    <text evidence="2">The sequence shown here is derived from an EMBL/GenBank/DDBJ whole genome shotgun (WGS) entry which is preliminary data.</text>
</comment>
<evidence type="ECO:0000256" key="1">
    <source>
        <dbReference type="SAM" id="MobiDB-lite"/>
    </source>
</evidence>
<protein>
    <submittedName>
        <fullName evidence="2">Uncharacterized protein</fullName>
    </submittedName>
</protein>
<dbReference type="EMBL" id="BPVZ01000113">
    <property type="protein sequence ID" value="GKV35826.1"/>
    <property type="molecule type" value="Genomic_DNA"/>
</dbReference>
<feature type="compositionally biased region" description="Basic and acidic residues" evidence="1">
    <location>
        <begin position="17"/>
        <end position="37"/>
    </location>
</feature>
<reference evidence="2 3" key="1">
    <citation type="journal article" date="2021" name="Commun. Biol.">
        <title>The genome of Shorea leprosula (Dipterocarpaceae) highlights the ecological relevance of drought in aseasonal tropical rainforests.</title>
        <authorList>
            <person name="Ng K.K.S."/>
            <person name="Kobayashi M.J."/>
            <person name="Fawcett J.A."/>
            <person name="Hatakeyama M."/>
            <person name="Paape T."/>
            <person name="Ng C.H."/>
            <person name="Ang C.C."/>
            <person name="Tnah L.H."/>
            <person name="Lee C.T."/>
            <person name="Nishiyama T."/>
            <person name="Sese J."/>
            <person name="O'Brien M.J."/>
            <person name="Copetti D."/>
            <person name="Mohd Noor M.I."/>
            <person name="Ong R.C."/>
            <person name="Putra M."/>
            <person name="Sireger I.Z."/>
            <person name="Indrioko S."/>
            <person name="Kosugi Y."/>
            <person name="Izuno A."/>
            <person name="Isagi Y."/>
            <person name="Lee S.L."/>
            <person name="Shimizu K.K."/>
        </authorList>
    </citation>
    <scope>NUCLEOTIDE SEQUENCE [LARGE SCALE GENOMIC DNA]</scope>
    <source>
        <tissue evidence="2">Leaf</tissue>
    </source>
</reference>
<sequence>MKKTPISMPPHSNNNAEDFHDLKEKKPAAAASKKLEKMPAAAASKKLEKMPSMDINERAEAFIRKFRQQLLLQRLESMENYEQMLARGL</sequence>
<organism evidence="2 3">
    <name type="scientific">Rubroshorea leprosula</name>
    <dbReference type="NCBI Taxonomy" id="152421"/>
    <lineage>
        <taxon>Eukaryota</taxon>
        <taxon>Viridiplantae</taxon>
        <taxon>Streptophyta</taxon>
        <taxon>Embryophyta</taxon>
        <taxon>Tracheophyta</taxon>
        <taxon>Spermatophyta</taxon>
        <taxon>Magnoliopsida</taxon>
        <taxon>eudicotyledons</taxon>
        <taxon>Gunneridae</taxon>
        <taxon>Pentapetalae</taxon>
        <taxon>rosids</taxon>
        <taxon>malvids</taxon>
        <taxon>Malvales</taxon>
        <taxon>Dipterocarpaceae</taxon>
        <taxon>Rubroshorea</taxon>
    </lineage>
</organism>
<gene>
    <name evidence="2" type="ORF">SLEP1_g44037</name>
</gene>
<keyword evidence="3" id="KW-1185">Reference proteome</keyword>
<dbReference type="PANTHER" id="PTHR33098:SF46">
    <property type="entry name" value="COTTON FIBER PROTEIN"/>
    <property type="match status" value="1"/>
</dbReference>
<dbReference type="Pfam" id="PF05553">
    <property type="entry name" value="DUF761"/>
    <property type="match status" value="1"/>
</dbReference>
<evidence type="ECO:0000313" key="3">
    <source>
        <dbReference type="Proteomes" id="UP001054252"/>
    </source>
</evidence>
<dbReference type="PANTHER" id="PTHR33098">
    <property type="entry name" value="COTTON FIBER (DUF761)"/>
    <property type="match status" value="1"/>
</dbReference>
<evidence type="ECO:0000313" key="2">
    <source>
        <dbReference type="EMBL" id="GKV35826.1"/>
    </source>
</evidence>
<dbReference type="InterPro" id="IPR008480">
    <property type="entry name" value="DUF761_pln"/>
</dbReference>
<proteinExistence type="predicted"/>
<feature type="region of interest" description="Disordered" evidence="1">
    <location>
        <begin position="1"/>
        <end position="37"/>
    </location>
</feature>
<accession>A0AAV5LEX8</accession>
<dbReference type="AlphaFoldDB" id="A0AAV5LEX8"/>
<dbReference type="Proteomes" id="UP001054252">
    <property type="component" value="Unassembled WGS sequence"/>
</dbReference>
<name>A0AAV5LEX8_9ROSI</name>